<dbReference type="PROSITE" id="PS50943">
    <property type="entry name" value="HTH_CROC1"/>
    <property type="match status" value="1"/>
</dbReference>
<evidence type="ECO:0000259" key="1">
    <source>
        <dbReference type="PROSITE" id="PS50943"/>
    </source>
</evidence>
<dbReference type="InterPro" id="IPR052345">
    <property type="entry name" value="Rad_response_metalloprotease"/>
</dbReference>
<reference evidence="2 3" key="1">
    <citation type="journal article" date="2014" name="Int. J. Syst. Evol. Microbiol.">
        <title>Nocardia vulneris sp. nov., isolated from wounds of human patients in North America.</title>
        <authorList>
            <person name="Lasker B.A."/>
            <person name="Bell M."/>
            <person name="Klenk H.P."/>
            <person name="Sproer C."/>
            <person name="Schumann C."/>
            <person name="Schumann P."/>
            <person name="Brown J.M."/>
        </authorList>
    </citation>
    <scope>NUCLEOTIDE SEQUENCE [LARGE SCALE GENOMIC DNA]</scope>
    <source>
        <strain evidence="2 3">W9851</strain>
    </source>
</reference>
<dbReference type="EMBL" id="JNFP01000070">
    <property type="protein sequence ID" value="KIA60387.1"/>
    <property type="molecule type" value="Genomic_DNA"/>
</dbReference>
<dbReference type="Gene3D" id="1.10.10.2910">
    <property type="match status" value="1"/>
</dbReference>
<proteinExistence type="predicted"/>
<comment type="caution">
    <text evidence="2">The sequence shown here is derived from an EMBL/GenBank/DDBJ whole genome shotgun (WGS) entry which is preliminary data.</text>
</comment>
<accession>A0ABR4Z529</accession>
<organism evidence="2 3">
    <name type="scientific">Nocardia vulneris</name>
    <dbReference type="NCBI Taxonomy" id="1141657"/>
    <lineage>
        <taxon>Bacteria</taxon>
        <taxon>Bacillati</taxon>
        <taxon>Actinomycetota</taxon>
        <taxon>Actinomycetes</taxon>
        <taxon>Mycobacteriales</taxon>
        <taxon>Nocardiaceae</taxon>
        <taxon>Nocardia</taxon>
    </lineage>
</organism>
<dbReference type="Proteomes" id="UP000031364">
    <property type="component" value="Unassembled WGS sequence"/>
</dbReference>
<dbReference type="InterPro" id="IPR001387">
    <property type="entry name" value="Cro/C1-type_HTH"/>
</dbReference>
<dbReference type="Pfam" id="PF06114">
    <property type="entry name" value="Peptidase_M78"/>
    <property type="match status" value="1"/>
</dbReference>
<protein>
    <recommendedName>
        <fullName evidence="1">HTH cro/C1-type domain-containing protein</fullName>
    </recommendedName>
</protein>
<dbReference type="PANTHER" id="PTHR43236">
    <property type="entry name" value="ANTITOXIN HIGA1"/>
    <property type="match status" value="1"/>
</dbReference>
<feature type="domain" description="HTH cro/C1-type" evidence="1">
    <location>
        <begin position="2"/>
        <end position="48"/>
    </location>
</feature>
<dbReference type="InterPro" id="IPR010359">
    <property type="entry name" value="IrrE_HExxH"/>
</dbReference>
<dbReference type="PANTHER" id="PTHR43236:SF1">
    <property type="entry name" value="BLL7220 PROTEIN"/>
    <property type="match status" value="1"/>
</dbReference>
<name>A0ABR4Z529_9NOCA</name>
<gene>
    <name evidence="2" type="ORF">FG87_37240</name>
</gene>
<keyword evidence="3" id="KW-1185">Reference proteome</keyword>
<sequence length="351" mass="38181">MRRGLTKAELARNLSVIPRTITRYEAGEAPRQVAAALAEALDFPIGYFDRGGAPVFDAADVRFRAARQASARERDAAVAAGVSGVEIDRWISMRFILPEMAVPSLAGNDPATAAQLLRGVWGLGTKPLPNLVQLCESRGIRIYSLPPFADAVDAYSMWQGGTPYVFLARRKSPERIRFDLAHEIGHLVLHDGEPCETAVIEREADAFASEFLVPAASVVEYLSSTPSVSDILAVRSQFKVSAMALAMAAHKSGRISDWIYRQICIELSTRGFRSSEPGGMPNYEMSRVFPQVLRRSSAKVSARVIADDLELPTSDVHALTFGAELRFAQQIEVTSDTGQSGTAGGYRLHAV</sequence>
<dbReference type="CDD" id="cd00093">
    <property type="entry name" value="HTH_XRE"/>
    <property type="match status" value="1"/>
</dbReference>
<evidence type="ECO:0000313" key="2">
    <source>
        <dbReference type="EMBL" id="KIA60387.1"/>
    </source>
</evidence>
<evidence type="ECO:0000313" key="3">
    <source>
        <dbReference type="Proteomes" id="UP000031364"/>
    </source>
</evidence>